<gene>
    <name evidence="1" type="ORF">CHS0354_014001</name>
</gene>
<organism evidence="1 2">
    <name type="scientific">Potamilus streckersoni</name>
    <dbReference type="NCBI Taxonomy" id="2493646"/>
    <lineage>
        <taxon>Eukaryota</taxon>
        <taxon>Metazoa</taxon>
        <taxon>Spiralia</taxon>
        <taxon>Lophotrochozoa</taxon>
        <taxon>Mollusca</taxon>
        <taxon>Bivalvia</taxon>
        <taxon>Autobranchia</taxon>
        <taxon>Heteroconchia</taxon>
        <taxon>Palaeoheterodonta</taxon>
        <taxon>Unionida</taxon>
        <taxon>Unionoidea</taxon>
        <taxon>Unionidae</taxon>
        <taxon>Ambleminae</taxon>
        <taxon>Lampsilini</taxon>
        <taxon>Potamilus</taxon>
    </lineage>
</organism>
<sequence length="123" mass="13663">MDFRLLNNQKAPIMMYIRVSNAVIISSGETGFLCLNIPSKYVISVLLTSDACHTDCLGELVLCDHILKRFGLPFCRLGERRISARKHRLDADNAKIVRVGLEEVMVEEFVEGKGGSSGVNTFC</sequence>
<reference evidence="1" key="1">
    <citation type="journal article" date="2021" name="Genome Biol. Evol.">
        <title>A High-Quality Reference Genome for a Parasitic Bivalve with Doubly Uniparental Inheritance (Bivalvia: Unionida).</title>
        <authorList>
            <person name="Smith C.H."/>
        </authorList>
    </citation>
    <scope>NUCLEOTIDE SEQUENCE</scope>
    <source>
        <strain evidence="1">CHS0354</strain>
    </source>
</reference>
<evidence type="ECO:0000313" key="1">
    <source>
        <dbReference type="EMBL" id="KAK3611925.1"/>
    </source>
</evidence>
<proteinExistence type="predicted"/>
<accession>A0AAE0WGR4</accession>
<comment type="caution">
    <text evidence="1">The sequence shown here is derived from an EMBL/GenBank/DDBJ whole genome shotgun (WGS) entry which is preliminary data.</text>
</comment>
<dbReference type="Proteomes" id="UP001195483">
    <property type="component" value="Unassembled WGS sequence"/>
</dbReference>
<reference evidence="1" key="3">
    <citation type="submission" date="2023-05" db="EMBL/GenBank/DDBJ databases">
        <authorList>
            <person name="Smith C.H."/>
        </authorList>
    </citation>
    <scope>NUCLEOTIDE SEQUENCE</scope>
    <source>
        <strain evidence="1">CHS0354</strain>
        <tissue evidence="1">Mantle</tissue>
    </source>
</reference>
<dbReference type="AlphaFoldDB" id="A0AAE0WGR4"/>
<name>A0AAE0WGR4_9BIVA</name>
<dbReference type="EMBL" id="JAEAOA010000858">
    <property type="protein sequence ID" value="KAK3611925.1"/>
    <property type="molecule type" value="Genomic_DNA"/>
</dbReference>
<keyword evidence="2" id="KW-1185">Reference proteome</keyword>
<evidence type="ECO:0000313" key="2">
    <source>
        <dbReference type="Proteomes" id="UP001195483"/>
    </source>
</evidence>
<protein>
    <submittedName>
        <fullName evidence="1">Uncharacterized protein</fullName>
    </submittedName>
</protein>
<reference evidence="1" key="2">
    <citation type="journal article" date="2021" name="Genome Biol. Evol.">
        <title>Developing a high-quality reference genome for a parasitic bivalve with doubly uniparental inheritance (Bivalvia: Unionida).</title>
        <authorList>
            <person name="Smith C.H."/>
        </authorList>
    </citation>
    <scope>NUCLEOTIDE SEQUENCE</scope>
    <source>
        <strain evidence="1">CHS0354</strain>
        <tissue evidence="1">Mantle</tissue>
    </source>
</reference>